<dbReference type="AlphaFoldDB" id="A0A813ZNQ3"/>
<dbReference type="PROSITE" id="PS50102">
    <property type="entry name" value="RRM"/>
    <property type="match status" value="1"/>
</dbReference>
<dbReference type="EMBL" id="CAJNOC010001919">
    <property type="protein sequence ID" value="CAF0900515.1"/>
    <property type="molecule type" value="Genomic_DNA"/>
</dbReference>
<organism evidence="3 4">
    <name type="scientific">Brachionus calyciflorus</name>
    <dbReference type="NCBI Taxonomy" id="104777"/>
    <lineage>
        <taxon>Eukaryota</taxon>
        <taxon>Metazoa</taxon>
        <taxon>Spiralia</taxon>
        <taxon>Gnathifera</taxon>
        <taxon>Rotifera</taxon>
        <taxon>Eurotatoria</taxon>
        <taxon>Monogononta</taxon>
        <taxon>Pseudotrocha</taxon>
        <taxon>Ploima</taxon>
        <taxon>Brachionidae</taxon>
        <taxon>Brachionus</taxon>
    </lineage>
</organism>
<dbReference type="GO" id="GO:0003723">
    <property type="term" value="F:RNA binding"/>
    <property type="evidence" value="ECO:0007669"/>
    <property type="project" value="UniProtKB-UniRule"/>
</dbReference>
<name>A0A813ZNQ3_9BILA</name>
<keyword evidence="1" id="KW-0694">RNA-binding</keyword>
<keyword evidence="4" id="KW-1185">Reference proteome</keyword>
<evidence type="ECO:0000256" key="1">
    <source>
        <dbReference type="PROSITE-ProRule" id="PRU00176"/>
    </source>
</evidence>
<feature type="domain" description="RRM" evidence="2">
    <location>
        <begin position="4"/>
        <end position="98"/>
    </location>
</feature>
<sequence length="141" mass="16785">MSDNDIYIRRISNKIVSTGKTAVRLYEFLNRNIEQRNLKETFGKINYVTVINNTKLKQDDFVGVISFEDRDVHKKLVEEFNEPLLFAGRQMIFEINFKETSTEFRTENRNRFETNLEKHTEKRYFNLTPKCSDEDDNSTSL</sequence>
<dbReference type="InterPro" id="IPR000504">
    <property type="entry name" value="RRM_dom"/>
</dbReference>
<accession>A0A813ZNQ3</accession>
<evidence type="ECO:0000313" key="4">
    <source>
        <dbReference type="Proteomes" id="UP000663879"/>
    </source>
</evidence>
<reference evidence="3" key="1">
    <citation type="submission" date="2021-02" db="EMBL/GenBank/DDBJ databases">
        <authorList>
            <person name="Nowell W R."/>
        </authorList>
    </citation>
    <scope>NUCLEOTIDE SEQUENCE</scope>
    <source>
        <strain evidence="3">Ploen Becks lab</strain>
    </source>
</reference>
<gene>
    <name evidence="3" type="ORF">OXX778_LOCUS11376</name>
</gene>
<protein>
    <recommendedName>
        <fullName evidence="2">RRM domain-containing protein</fullName>
    </recommendedName>
</protein>
<proteinExistence type="predicted"/>
<evidence type="ECO:0000259" key="2">
    <source>
        <dbReference type="PROSITE" id="PS50102"/>
    </source>
</evidence>
<comment type="caution">
    <text evidence="3">The sequence shown here is derived from an EMBL/GenBank/DDBJ whole genome shotgun (WGS) entry which is preliminary data.</text>
</comment>
<dbReference type="Proteomes" id="UP000663879">
    <property type="component" value="Unassembled WGS sequence"/>
</dbReference>
<evidence type="ECO:0000313" key="3">
    <source>
        <dbReference type="EMBL" id="CAF0900515.1"/>
    </source>
</evidence>